<dbReference type="PRINTS" id="PR00315">
    <property type="entry name" value="ELONGATNFCT"/>
</dbReference>
<protein>
    <submittedName>
        <fullName evidence="7">Tetracycline resistance protein TetM from transposon TnFO1</fullName>
    </submittedName>
</protein>
<keyword evidence="3" id="KW-0342">GTP-binding</keyword>
<keyword evidence="8" id="KW-1185">Reference proteome</keyword>
<evidence type="ECO:0000256" key="5">
    <source>
        <dbReference type="SAM" id="MobiDB-lite"/>
    </source>
</evidence>
<keyword evidence="4" id="KW-0046">Antibiotic resistance</keyword>
<dbReference type="InterPro" id="IPR005225">
    <property type="entry name" value="Small_GTP-bd"/>
</dbReference>
<gene>
    <name evidence="7" type="primary">tetM_1</name>
    <name evidence="7" type="ORF">CAGA_06180</name>
</gene>
<dbReference type="Proteomes" id="UP000297714">
    <property type="component" value="Unassembled WGS sequence"/>
</dbReference>
<dbReference type="OrthoDB" id="9801472at2"/>
<dbReference type="SUPFAM" id="SSF52540">
    <property type="entry name" value="P-loop containing nucleoside triphosphate hydrolases"/>
    <property type="match status" value="1"/>
</dbReference>
<evidence type="ECO:0000313" key="8">
    <source>
        <dbReference type="Proteomes" id="UP000297714"/>
    </source>
</evidence>
<dbReference type="InterPro" id="IPR027417">
    <property type="entry name" value="P-loop_NTPase"/>
</dbReference>
<accession>A0A4Z0Y049</accession>
<dbReference type="Pfam" id="PF00679">
    <property type="entry name" value="EFG_C"/>
    <property type="match status" value="1"/>
</dbReference>
<name>A0A4Z0Y049_9FIRM</name>
<dbReference type="NCBIfam" id="TIGR00231">
    <property type="entry name" value="small_GTP"/>
    <property type="match status" value="1"/>
</dbReference>
<dbReference type="InterPro" id="IPR009000">
    <property type="entry name" value="Transl_B-barrel_sf"/>
</dbReference>
<dbReference type="InterPro" id="IPR000640">
    <property type="entry name" value="EFG_V-like"/>
</dbReference>
<dbReference type="PROSITE" id="PS51722">
    <property type="entry name" value="G_TR_2"/>
    <property type="match status" value="1"/>
</dbReference>
<sequence length="887" mass="99440">MKKLVVGILAHVDAGKTTLSEGLLYRSGRLKKLGRVDHQDSFLDTNALERERGITIFSKQALLTLGEMEVTLLDTPGHVDFSSEMERTLQVLDYAILVISGTEGIQGHTLTLWKLLGRHGIPVFLFINKMDLAGADRAALLENLKQRFHDGCVDFGATGDSFWENVAMCDEDVLTGYLEQGEVTDNEVASLIARRRLFPCYFGSALKLDGVNAFLQGLERYTRCPDYPPAFGAKVFKIARDPQGNRLTYMKITGGSLKVKMLLTNRREGLPEEEVWEEKVDQIRIYSGAKYVTADEAPSGTVCAVTGLSRTYSGEGLGIEYASEKPVLESVLTYQVLLPDGCDTNAALLKLSQLAEEDPQLRIFWNEHLREIHLQIMGEVQLEILKRLISERFGLEVEFGPGNIVYRETIAAPVEGVGHFEPLRHYAEVHLLMEPGERGSGLQFDTVCSEDMLDRNWQRLVLTHLQERTHLGVLTGSPITDMKITLVAGKAHEKHTEGGDFRQATYRAVRQGLMSAECILLEPWYDFRLEIPADYVGRAMSDLLRMSGNVAQPETIGNEVVLTGSVPVAEMRSYALELTSYTKGRGRLSFTLKGYEPCHNPEEVIAAIGYDSERDTENPADSVFCSHGAGVVVKWNEVRKHMHVESFLKPEAAEEEPEKPPSATRRAPAYTGSLEQDKELKAIFEKTYGPVKERHFYRQPRQEMEQPSEEHAAQSRAASHEYLLVDGYNIIFAWEELSQVARDSLDTARNLLMDILSNYQGFKKCNVILVFDAYKVPHNTGKVVRYNNIHVVFTREAETADAYIEKVTYEIGNKHRVTVATSDSAEQLIILGHGALRLSAKAFRAEIERTQGQILRILAANRWEGQKQPFNLPKANTQGTGLKRGKE</sequence>
<dbReference type="EMBL" id="SRMQ01000002">
    <property type="protein sequence ID" value="TGJ77249.1"/>
    <property type="molecule type" value="Genomic_DNA"/>
</dbReference>
<feature type="domain" description="Tr-type G" evidence="6">
    <location>
        <begin position="1"/>
        <end position="226"/>
    </location>
</feature>
<dbReference type="InterPro" id="IPR020568">
    <property type="entry name" value="Ribosomal_Su5_D2-typ_SF"/>
</dbReference>
<evidence type="ECO:0000256" key="1">
    <source>
        <dbReference type="ARBA" id="ARBA00022741"/>
    </source>
</evidence>
<proteinExistence type="predicted"/>
<dbReference type="Gene3D" id="3.30.70.240">
    <property type="match status" value="1"/>
</dbReference>
<dbReference type="InterPro" id="IPR014721">
    <property type="entry name" value="Ribsml_uS5_D2-typ_fold_subgr"/>
</dbReference>
<dbReference type="GO" id="GO:0046677">
    <property type="term" value="P:response to antibiotic"/>
    <property type="evidence" value="ECO:0007669"/>
    <property type="project" value="UniProtKB-KW"/>
</dbReference>
<dbReference type="Pfam" id="PF00009">
    <property type="entry name" value="GTP_EFTU"/>
    <property type="match status" value="1"/>
</dbReference>
<evidence type="ECO:0000256" key="2">
    <source>
        <dbReference type="ARBA" id="ARBA00022917"/>
    </source>
</evidence>
<dbReference type="SUPFAM" id="SSF50447">
    <property type="entry name" value="Translation proteins"/>
    <property type="match status" value="1"/>
</dbReference>
<dbReference type="SUPFAM" id="SSF54980">
    <property type="entry name" value="EF-G C-terminal domain-like"/>
    <property type="match status" value="2"/>
</dbReference>
<dbReference type="InterPro" id="IPR035647">
    <property type="entry name" value="EFG_III/V"/>
</dbReference>
<dbReference type="InterPro" id="IPR000795">
    <property type="entry name" value="T_Tr_GTP-bd_dom"/>
</dbReference>
<dbReference type="InterPro" id="IPR005517">
    <property type="entry name" value="Transl_elong_EFG/EF2_IV"/>
</dbReference>
<dbReference type="Pfam" id="PF03764">
    <property type="entry name" value="EFG_IV"/>
    <property type="match status" value="1"/>
</dbReference>
<dbReference type="Gene3D" id="3.30.70.870">
    <property type="entry name" value="Elongation Factor G (Translational Gtpase), domain 3"/>
    <property type="match status" value="1"/>
</dbReference>
<feature type="region of interest" description="Disordered" evidence="5">
    <location>
        <begin position="868"/>
        <end position="887"/>
    </location>
</feature>
<dbReference type="Gene3D" id="3.40.50.300">
    <property type="entry name" value="P-loop containing nucleotide triphosphate hydrolases"/>
    <property type="match status" value="1"/>
</dbReference>
<dbReference type="SMART" id="SM00838">
    <property type="entry name" value="EFG_C"/>
    <property type="match status" value="1"/>
</dbReference>
<dbReference type="CDD" id="cd03711">
    <property type="entry name" value="Tet_C"/>
    <property type="match status" value="1"/>
</dbReference>
<dbReference type="GO" id="GO:0003924">
    <property type="term" value="F:GTPase activity"/>
    <property type="evidence" value="ECO:0007669"/>
    <property type="project" value="InterPro"/>
</dbReference>
<dbReference type="InterPro" id="IPR041095">
    <property type="entry name" value="EFG_II"/>
</dbReference>
<dbReference type="Pfam" id="PF05991">
    <property type="entry name" value="NYN_YacP"/>
    <property type="match status" value="1"/>
</dbReference>
<evidence type="ECO:0000256" key="4">
    <source>
        <dbReference type="ARBA" id="ARBA00023251"/>
    </source>
</evidence>
<dbReference type="GO" id="GO:0006412">
    <property type="term" value="P:translation"/>
    <property type="evidence" value="ECO:0007669"/>
    <property type="project" value="UniProtKB-KW"/>
</dbReference>
<organism evidence="7 8">
    <name type="scientific">Caproiciproducens galactitolivorans</name>
    <dbReference type="NCBI Taxonomy" id="642589"/>
    <lineage>
        <taxon>Bacteria</taxon>
        <taxon>Bacillati</taxon>
        <taxon>Bacillota</taxon>
        <taxon>Clostridia</taxon>
        <taxon>Eubacteriales</taxon>
        <taxon>Acutalibacteraceae</taxon>
        <taxon>Caproiciproducens</taxon>
    </lineage>
</organism>
<feature type="region of interest" description="Disordered" evidence="5">
    <location>
        <begin position="649"/>
        <end position="669"/>
    </location>
</feature>
<reference evidence="7 8" key="1">
    <citation type="submission" date="2019-04" db="EMBL/GenBank/DDBJ databases">
        <authorList>
            <person name="Poehlein A."/>
            <person name="Bengelsdorf F.R."/>
            <person name="Duerre P."/>
            <person name="Daniel R."/>
        </authorList>
    </citation>
    <scope>NUCLEOTIDE SEQUENCE [LARGE SCALE GENOMIC DNA]</scope>
    <source>
        <strain evidence="7 8">BS-1</strain>
    </source>
</reference>
<dbReference type="RefSeq" id="WP_135657590.1">
    <property type="nucleotide sequence ID" value="NZ_SRMQ01000002.1"/>
</dbReference>
<dbReference type="InterPro" id="IPR010298">
    <property type="entry name" value="YacP-like"/>
</dbReference>
<dbReference type="GO" id="GO:0005525">
    <property type="term" value="F:GTP binding"/>
    <property type="evidence" value="ECO:0007669"/>
    <property type="project" value="UniProtKB-KW"/>
</dbReference>
<dbReference type="CDD" id="cd10912">
    <property type="entry name" value="PIN_YacP-like"/>
    <property type="match status" value="1"/>
</dbReference>
<evidence type="ECO:0000313" key="7">
    <source>
        <dbReference type="EMBL" id="TGJ77249.1"/>
    </source>
</evidence>
<keyword evidence="1" id="KW-0547">Nucleotide-binding</keyword>
<keyword evidence="2" id="KW-0648">Protein biosynthesis</keyword>
<dbReference type="SUPFAM" id="SSF54211">
    <property type="entry name" value="Ribosomal protein S5 domain 2-like"/>
    <property type="match status" value="1"/>
</dbReference>
<dbReference type="Gene3D" id="2.40.30.10">
    <property type="entry name" value="Translation factors"/>
    <property type="match status" value="1"/>
</dbReference>
<dbReference type="AlphaFoldDB" id="A0A4Z0Y049"/>
<dbReference type="Pfam" id="PF14492">
    <property type="entry name" value="EFG_III"/>
    <property type="match status" value="1"/>
</dbReference>
<dbReference type="Gene3D" id="3.30.230.10">
    <property type="match status" value="1"/>
</dbReference>
<dbReference type="PANTHER" id="PTHR43261">
    <property type="entry name" value="TRANSLATION ELONGATION FACTOR G-RELATED"/>
    <property type="match status" value="1"/>
</dbReference>
<dbReference type="GO" id="GO:0032790">
    <property type="term" value="P:ribosome disassembly"/>
    <property type="evidence" value="ECO:0007669"/>
    <property type="project" value="TreeGrafter"/>
</dbReference>
<comment type="caution">
    <text evidence="7">The sequence shown here is derived from an EMBL/GenBank/DDBJ whole genome shotgun (WGS) entry which is preliminary data.</text>
</comment>
<dbReference type="SMART" id="SM00889">
    <property type="entry name" value="EFG_IV"/>
    <property type="match status" value="1"/>
</dbReference>
<dbReference type="InterPro" id="IPR035650">
    <property type="entry name" value="Tet_C"/>
</dbReference>
<evidence type="ECO:0000259" key="6">
    <source>
        <dbReference type="PROSITE" id="PS51722"/>
    </source>
</evidence>
<evidence type="ECO:0000256" key="3">
    <source>
        <dbReference type="ARBA" id="ARBA00023134"/>
    </source>
</evidence>
<dbReference type="PANTHER" id="PTHR43261:SF1">
    <property type="entry name" value="RIBOSOME-RELEASING FACTOR 2, MITOCHONDRIAL"/>
    <property type="match status" value="1"/>
</dbReference>